<dbReference type="Proteomes" id="UP000281340">
    <property type="component" value="Unassembled WGS sequence"/>
</dbReference>
<comment type="caution">
    <text evidence="2">The sequence shown here is derived from an EMBL/GenBank/DDBJ whole genome shotgun (WGS) entry which is preliminary data.</text>
</comment>
<evidence type="ECO:0000313" key="4">
    <source>
        <dbReference type="Proteomes" id="UP000436482"/>
    </source>
</evidence>
<keyword evidence="2" id="KW-0808">Transferase</keyword>
<gene>
    <name evidence="2" type="ORF">EAI46_09765</name>
    <name evidence="1" type="ORF">GP979_12965</name>
</gene>
<proteinExistence type="predicted"/>
<name>A0A3L9I9G6_ECOLX</name>
<protein>
    <submittedName>
        <fullName evidence="2">Transferase</fullName>
    </submittedName>
</protein>
<dbReference type="EMBL" id="RDDM01000055">
    <property type="protein sequence ID" value="RLY58384.1"/>
    <property type="molecule type" value="Genomic_DNA"/>
</dbReference>
<dbReference type="EMBL" id="WTQQ01000164">
    <property type="protein sequence ID" value="MWR89206.1"/>
    <property type="molecule type" value="Genomic_DNA"/>
</dbReference>
<feature type="non-terminal residue" evidence="2">
    <location>
        <position position="1"/>
    </location>
</feature>
<evidence type="ECO:0000313" key="2">
    <source>
        <dbReference type="EMBL" id="RLY58384.1"/>
    </source>
</evidence>
<dbReference type="GO" id="GO:0016740">
    <property type="term" value="F:transferase activity"/>
    <property type="evidence" value="ECO:0007669"/>
    <property type="project" value="UniProtKB-KW"/>
</dbReference>
<reference evidence="1 4" key="2">
    <citation type="submission" date="2019-12" db="EMBL/GenBank/DDBJ databases">
        <title>Enteriobacteria Tanzani isolates_8377-8380.</title>
        <authorList>
            <person name="Subbiah M."/>
            <person name="Call D."/>
        </authorList>
    </citation>
    <scope>NUCLEOTIDE SEQUENCE [LARGE SCALE GENOMIC DNA]</scope>
    <source>
        <strain evidence="1 4">8379wE6</strain>
    </source>
</reference>
<sequence length="56" mass="6045">IQGESRITGAVIIENHVELTDHAVVEAFDGDTVHVRGPKVINGEERITRTPLAGLL</sequence>
<evidence type="ECO:0000313" key="3">
    <source>
        <dbReference type="Proteomes" id="UP000281340"/>
    </source>
</evidence>
<dbReference type="AlphaFoldDB" id="A0A3L9I9G6"/>
<dbReference type="Proteomes" id="UP000436482">
    <property type="component" value="Unassembled WGS sequence"/>
</dbReference>
<organism evidence="2 3">
    <name type="scientific">Escherichia coli</name>
    <dbReference type="NCBI Taxonomy" id="562"/>
    <lineage>
        <taxon>Bacteria</taxon>
        <taxon>Pseudomonadati</taxon>
        <taxon>Pseudomonadota</taxon>
        <taxon>Gammaproteobacteria</taxon>
        <taxon>Enterobacterales</taxon>
        <taxon>Enterobacteriaceae</taxon>
        <taxon>Escherichia</taxon>
    </lineage>
</organism>
<reference evidence="2 3" key="1">
    <citation type="submission" date="2018-10" db="EMBL/GenBank/DDBJ databases">
        <title>Comparison of Escherichia coli isolates recovered from retail chicken and from chicken fecal samples by antimicrobial susceptibility test and whole genome sequencing.</title>
        <authorList>
            <person name="Tang B."/>
            <person name="Ma Y."/>
            <person name="He X."/>
            <person name="Cao L."/>
            <person name="Xia X."/>
            <person name="Yang H."/>
        </authorList>
    </citation>
    <scope>NUCLEOTIDE SEQUENCE [LARGE SCALE GENOMIC DNA]</scope>
    <source>
        <strain evidence="2 3">CMJH98b</strain>
    </source>
</reference>
<accession>A0A3L9I9G6</accession>
<evidence type="ECO:0000313" key="1">
    <source>
        <dbReference type="EMBL" id="MWR89206.1"/>
    </source>
</evidence>